<proteinExistence type="predicted"/>
<protein>
    <submittedName>
        <fullName evidence="2">Uncharacterized protein</fullName>
    </submittedName>
</protein>
<reference evidence="3" key="1">
    <citation type="journal article" date="2019" name="Int. J. Syst. Evol. Microbiol.">
        <title>The Global Catalogue of Microorganisms (GCM) 10K type strain sequencing project: providing services to taxonomists for standard genome sequencing and annotation.</title>
        <authorList>
            <consortium name="The Broad Institute Genomics Platform"/>
            <consortium name="The Broad Institute Genome Sequencing Center for Infectious Disease"/>
            <person name="Wu L."/>
            <person name="Ma J."/>
        </authorList>
    </citation>
    <scope>NUCLEOTIDE SEQUENCE [LARGE SCALE GENOMIC DNA]</scope>
    <source>
        <strain evidence="3">CGMCC 1.6784</strain>
    </source>
</reference>
<sequence length="68" mass="7327">MTDGLESPPAIPQGTGAWENEGGALSPGNPSALPDGVIAIPVTHYRVGPYRYTNLDDAMAQYRRQWAK</sequence>
<keyword evidence="3" id="KW-1185">Reference proteome</keyword>
<gene>
    <name evidence="2" type="ORF">GCM10011349_26010</name>
</gene>
<name>A0ABQ2JRV9_9SPHN</name>
<evidence type="ECO:0000313" key="3">
    <source>
        <dbReference type="Proteomes" id="UP000605099"/>
    </source>
</evidence>
<evidence type="ECO:0000313" key="2">
    <source>
        <dbReference type="EMBL" id="GGN52452.1"/>
    </source>
</evidence>
<evidence type="ECO:0000256" key="1">
    <source>
        <dbReference type="SAM" id="MobiDB-lite"/>
    </source>
</evidence>
<accession>A0ABQ2JRV9</accession>
<comment type="caution">
    <text evidence="2">The sequence shown here is derived from an EMBL/GenBank/DDBJ whole genome shotgun (WGS) entry which is preliminary data.</text>
</comment>
<feature type="region of interest" description="Disordered" evidence="1">
    <location>
        <begin position="1"/>
        <end position="33"/>
    </location>
</feature>
<dbReference type="EMBL" id="BMLK01000011">
    <property type="protein sequence ID" value="GGN52452.1"/>
    <property type="molecule type" value="Genomic_DNA"/>
</dbReference>
<dbReference type="Proteomes" id="UP000605099">
    <property type="component" value="Unassembled WGS sequence"/>
</dbReference>
<organism evidence="2 3">
    <name type="scientific">Novosphingobium indicum</name>
    <dbReference type="NCBI Taxonomy" id="462949"/>
    <lineage>
        <taxon>Bacteria</taxon>
        <taxon>Pseudomonadati</taxon>
        <taxon>Pseudomonadota</taxon>
        <taxon>Alphaproteobacteria</taxon>
        <taxon>Sphingomonadales</taxon>
        <taxon>Sphingomonadaceae</taxon>
        <taxon>Novosphingobium</taxon>
    </lineage>
</organism>